<evidence type="ECO:0000256" key="1">
    <source>
        <dbReference type="SAM" id="MobiDB-lite"/>
    </source>
</evidence>
<evidence type="ECO:0000313" key="2">
    <source>
        <dbReference type="EMBL" id="PKU86309.1"/>
    </source>
</evidence>
<accession>A0A2I0XEJ1</accession>
<protein>
    <submittedName>
        <fullName evidence="2">Uncharacterized protein</fullName>
    </submittedName>
</protein>
<gene>
    <name evidence="2" type="ORF">MA16_Dca002140</name>
</gene>
<dbReference type="Proteomes" id="UP000233837">
    <property type="component" value="Unassembled WGS sequence"/>
</dbReference>
<name>A0A2I0XEJ1_9ASPA</name>
<feature type="region of interest" description="Disordered" evidence="1">
    <location>
        <begin position="1"/>
        <end position="61"/>
    </location>
</feature>
<organism evidence="2 3">
    <name type="scientific">Dendrobium catenatum</name>
    <dbReference type="NCBI Taxonomy" id="906689"/>
    <lineage>
        <taxon>Eukaryota</taxon>
        <taxon>Viridiplantae</taxon>
        <taxon>Streptophyta</taxon>
        <taxon>Embryophyta</taxon>
        <taxon>Tracheophyta</taxon>
        <taxon>Spermatophyta</taxon>
        <taxon>Magnoliopsida</taxon>
        <taxon>Liliopsida</taxon>
        <taxon>Asparagales</taxon>
        <taxon>Orchidaceae</taxon>
        <taxon>Epidendroideae</taxon>
        <taxon>Malaxideae</taxon>
        <taxon>Dendrobiinae</taxon>
        <taxon>Dendrobium</taxon>
    </lineage>
</organism>
<evidence type="ECO:0000313" key="3">
    <source>
        <dbReference type="Proteomes" id="UP000233837"/>
    </source>
</evidence>
<keyword evidence="3" id="KW-1185">Reference proteome</keyword>
<sequence length="61" mass="6726">MKCSPKTNGLRPQPGCQEKVIQGGKVTAKLSKTTKNQTTQTKKEEPPRLPTKPWPSKVHAT</sequence>
<proteinExistence type="predicted"/>
<dbReference type="AlphaFoldDB" id="A0A2I0XEJ1"/>
<dbReference type="EMBL" id="KZ501954">
    <property type="protein sequence ID" value="PKU86309.1"/>
    <property type="molecule type" value="Genomic_DNA"/>
</dbReference>
<reference evidence="2 3" key="2">
    <citation type="journal article" date="2017" name="Nature">
        <title>The Apostasia genome and the evolution of orchids.</title>
        <authorList>
            <person name="Zhang G.Q."/>
            <person name="Liu K.W."/>
            <person name="Li Z."/>
            <person name="Lohaus R."/>
            <person name="Hsiao Y.Y."/>
            <person name="Niu S.C."/>
            <person name="Wang J.Y."/>
            <person name="Lin Y.C."/>
            <person name="Xu Q."/>
            <person name="Chen L.J."/>
            <person name="Yoshida K."/>
            <person name="Fujiwara S."/>
            <person name="Wang Z.W."/>
            <person name="Zhang Y.Q."/>
            <person name="Mitsuda N."/>
            <person name="Wang M."/>
            <person name="Liu G.H."/>
            <person name="Pecoraro L."/>
            <person name="Huang H.X."/>
            <person name="Xiao X.J."/>
            <person name="Lin M."/>
            <person name="Wu X.Y."/>
            <person name="Wu W.L."/>
            <person name="Chen Y.Y."/>
            <person name="Chang S.B."/>
            <person name="Sakamoto S."/>
            <person name="Ohme-Takagi M."/>
            <person name="Yagi M."/>
            <person name="Zeng S.J."/>
            <person name="Shen C.Y."/>
            <person name="Yeh C.M."/>
            <person name="Luo Y.B."/>
            <person name="Tsai W.C."/>
            <person name="Van de Peer Y."/>
            <person name="Liu Z.J."/>
        </authorList>
    </citation>
    <scope>NUCLEOTIDE SEQUENCE [LARGE SCALE GENOMIC DNA]</scope>
    <source>
        <tissue evidence="2">The whole plant</tissue>
    </source>
</reference>
<reference evidence="2 3" key="1">
    <citation type="journal article" date="2016" name="Sci. Rep.">
        <title>The Dendrobium catenatum Lindl. genome sequence provides insights into polysaccharide synthase, floral development and adaptive evolution.</title>
        <authorList>
            <person name="Zhang G.Q."/>
            <person name="Xu Q."/>
            <person name="Bian C."/>
            <person name="Tsai W.C."/>
            <person name="Yeh C.M."/>
            <person name="Liu K.W."/>
            <person name="Yoshida K."/>
            <person name="Zhang L.S."/>
            <person name="Chang S.B."/>
            <person name="Chen F."/>
            <person name="Shi Y."/>
            <person name="Su Y.Y."/>
            <person name="Zhang Y.Q."/>
            <person name="Chen L.J."/>
            <person name="Yin Y."/>
            <person name="Lin M."/>
            <person name="Huang H."/>
            <person name="Deng H."/>
            <person name="Wang Z.W."/>
            <person name="Zhu S.L."/>
            <person name="Zhao X."/>
            <person name="Deng C."/>
            <person name="Niu S.C."/>
            <person name="Huang J."/>
            <person name="Wang M."/>
            <person name="Liu G.H."/>
            <person name="Yang H.J."/>
            <person name="Xiao X.J."/>
            <person name="Hsiao Y.Y."/>
            <person name="Wu W.L."/>
            <person name="Chen Y.Y."/>
            <person name="Mitsuda N."/>
            <person name="Ohme-Takagi M."/>
            <person name="Luo Y.B."/>
            <person name="Van de Peer Y."/>
            <person name="Liu Z.J."/>
        </authorList>
    </citation>
    <scope>NUCLEOTIDE SEQUENCE [LARGE SCALE GENOMIC DNA]</scope>
    <source>
        <tissue evidence="2">The whole plant</tissue>
    </source>
</reference>